<evidence type="ECO:0000256" key="4">
    <source>
        <dbReference type="ARBA" id="ARBA00048018"/>
    </source>
</evidence>
<evidence type="ECO:0000256" key="2">
    <source>
        <dbReference type="ARBA" id="ARBA00013056"/>
    </source>
</evidence>
<dbReference type="Proteomes" id="UP001472866">
    <property type="component" value="Chromosome 15"/>
</dbReference>
<dbReference type="FunFam" id="3.50.80.10:FF:000001">
    <property type="entry name" value="D-aminoacyl-tRNA deacylase"/>
    <property type="match status" value="1"/>
</dbReference>
<keyword evidence="5" id="KW-0378">Hydrolase</keyword>
<comment type="catalytic activity">
    <reaction evidence="4">
        <text>a D-aminoacyl-tRNA + H2O = a tRNA + a D-alpha-amino acid + H(+)</text>
        <dbReference type="Rhea" id="RHEA:13953"/>
        <dbReference type="Rhea" id="RHEA-COMP:10123"/>
        <dbReference type="Rhea" id="RHEA-COMP:10124"/>
        <dbReference type="ChEBI" id="CHEBI:15377"/>
        <dbReference type="ChEBI" id="CHEBI:15378"/>
        <dbReference type="ChEBI" id="CHEBI:59871"/>
        <dbReference type="ChEBI" id="CHEBI:78442"/>
        <dbReference type="ChEBI" id="CHEBI:79333"/>
        <dbReference type="EC" id="3.1.1.96"/>
    </reaction>
</comment>
<dbReference type="InterPro" id="IPR023509">
    <property type="entry name" value="DTD-like_sf"/>
</dbReference>
<dbReference type="InterPro" id="IPR003732">
    <property type="entry name" value="Daa-tRNA_deacyls_DTD"/>
</dbReference>
<evidence type="ECO:0000256" key="3">
    <source>
        <dbReference type="ARBA" id="ARBA00047676"/>
    </source>
</evidence>
<proteinExistence type="inferred from homology"/>
<dbReference type="EMBL" id="CP151515">
    <property type="protein sequence ID" value="WZN66423.1"/>
    <property type="molecule type" value="Genomic_DNA"/>
</dbReference>
<dbReference type="GO" id="GO:0000049">
    <property type="term" value="F:tRNA binding"/>
    <property type="evidence" value="ECO:0007669"/>
    <property type="project" value="UniProtKB-KW"/>
</dbReference>
<dbReference type="GO" id="GO:0051500">
    <property type="term" value="F:D-tyrosyl-tRNA(Tyr) deacylase activity"/>
    <property type="evidence" value="ECO:0007669"/>
    <property type="project" value="TreeGrafter"/>
</dbReference>
<evidence type="ECO:0000313" key="6">
    <source>
        <dbReference type="EMBL" id="WZN66423.1"/>
    </source>
</evidence>
<evidence type="ECO:0000256" key="1">
    <source>
        <dbReference type="ARBA" id="ARBA00009673"/>
    </source>
</evidence>
<comment type="subcellular location">
    <subcellularLocation>
        <location evidence="5">Cytoplasm</location>
    </subcellularLocation>
</comment>
<comment type="catalytic activity">
    <reaction evidence="3">
        <text>glycyl-tRNA(Ala) + H2O = tRNA(Ala) + glycine + H(+)</text>
        <dbReference type="Rhea" id="RHEA:53744"/>
        <dbReference type="Rhea" id="RHEA-COMP:9657"/>
        <dbReference type="Rhea" id="RHEA-COMP:13640"/>
        <dbReference type="ChEBI" id="CHEBI:15377"/>
        <dbReference type="ChEBI" id="CHEBI:15378"/>
        <dbReference type="ChEBI" id="CHEBI:57305"/>
        <dbReference type="ChEBI" id="CHEBI:78442"/>
        <dbReference type="ChEBI" id="CHEBI:78522"/>
        <dbReference type="EC" id="3.1.1.96"/>
    </reaction>
</comment>
<keyword evidence="5" id="KW-0963">Cytoplasm</keyword>
<dbReference type="AlphaFoldDB" id="A0AAX4PK80"/>
<dbReference type="SUPFAM" id="SSF69500">
    <property type="entry name" value="DTD-like"/>
    <property type="match status" value="1"/>
</dbReference>
<protein>
    <recommendedName>
        <fullName evidence="2 5">D-aminoacyl-tRNA deacylase</fullName>
        <ecNumber evidence="2 5">3.1.1.96</ecNumber>
    </recommendedName>
</protein>
<dbReference type="NCBIfam" id="TIGR00256">
    <property type="entry name" value="D-aminoacyl-tRNA deacylase"/>
    <property type="match status" value="1"/>
</dbReference>
<dbReference type="Gene3D" id="3.50.80.10">
    <property type="entry name" value="D-tyrosyl-tRNA(Tyr) deacylase"/>
    <property type="match status" value="1"/>
</dbReference>
<dbReference type="Pfam" id="PF02580">
    <property type="entry name" value="Tyr_Deacylase"/>
    <property type="match status" value="1"/>
</dbReference>
<dbReference type="EC" id="3.1.1.96" evidence="2 5"/>
<organism evidence="6 7">
    <name type="scientific">Chloropicon roscoffensis</name>
    <dbReference type="NCBI Taxonomy" id="1461544"/>
    <lineage>
        <taxon>Eukaryota</taxon>
        <taxon>Viridiplantae</taxon>
        <taxon>Chlorophyta</taxon>
        <taxon>Chloropicophyceae</taxon>
        <taxon>Chloropicales</taxon>
        <taxon>Chloropicaceae</taxon>
        <taxon>Chloropicon</taxon>
    </lineage>
</organism>
<reference evidence="6 7" key="1">
    <citation type="submission" date="2024-03" db="EMBL/GenBank/DDBJ databases">
        <title>Complete genome sequence of the green alga Chloropicon roscoffensis RCC1871.</title>
        <authorList>
            <person name="Lemieux C."/>
            <person name="Pombert J.-F."/>
            <person name="Otis C."/>
            <person name="Turmel M."/>
        </authorList>
    </citation>
    <scope>NUCLEOTIDE SEQUENCE [LARGE SCALE GENOMIC DNA]</scope>
    <source>
        <strain evidence="6 7">RCC1871</strain>
    </source>
</reference>
<evidence type="ECO:0000313" key="7">
    <source>
        <dbReference type="Proteomes" id="UP001472866"/>
    </source>
</evidence>
<keyword evidence="7" id="KW-1185">Reference proteome</keyword>
<gene>
    <name evidence="6" type="ORF">HKI87_15g79900</name>
</gene>
<name>A0AAX4PK80_9CHLO</name>
<comment type="similarity">
    <text evidence="1 5">Belongs to the DTD family.</text>
</comment>
<accession>A0AAX4PK80</accession>
<keyword evidence="5" id="KW-0820">tRNA-binding</keyword>
<sequence>MVTASIARSTSSGARGLLRFRSRSSSATTCFSSSCGANRSTMKAVVQRVLSASVEVDGKVVSSIDRGLVCLVGLGKSDAAGGDGDDAADFIARKILNGRLWENEEKKKPWDKSVTDLDYEILLVSQFTLHGQFKGNRPTFHQSLPPGEAKMAYENLVSLLRSRYKPERVKDGVFGAMMRVSLVNDGPVTITLDSDTK</sequence>
<dbReference type="PANTHER" id="PTHR10472">
    <property type="entry name" value="D-TYROSYL-TRNA TYR DEACYLASE"/>
    <property type="match status" value="1"/>
</dbReference>
<keyword evidence="5" id="KW-0694">RNA-binding</keyword>
<dbReference type="GO" id="GO:0005737">
    <property type="term" value="C:cytoplasm"/>
    <property type="evidence" value="ECO:0007669"/>
    <property type="project" value="UniProtKB-SubCell"/>
</dbReference>
<evidence type="ECO:0000256" key="5">
    <source>
        <dbReference type="RuleBase" id="RU003470"/>
    </source>
</evidence>
<dbReference type="PANTHER" id="PTHR10472:SF5">
    <property type="entry name" value="D-AMINOACYL-TRNA DEACYLASE 1"/>
    <property type="match status" value="1"/>
</dbReference>